<keyword evidence="3" id="KW-0238">DNA-binding</keyword>
<keyword evidence="6" id="KW-0255">Endonuclease</keyword>
<dbReference type="PANTHER" id="PTHR43140">
    <property type="entry name" value="TYPE-1 RESTRICTION ENZYME ECOKI SPECIFICITY PROTEIN"/>
    <property type="match status" value="1"/>
</dbReference>
<keyword evidence="7" id="KW-1185">Reference proteome</keyword>
<keyword evidence="2" id="KW-0680">Restriction system</keyword>
<evidence type="ECO:0000256" key="3">
    <source>
        <dbReference type="ARBA" id="ARBA00023125"/>
    </source>
</evidence>
<organism evidence="6 7">
    <name type="scientific">Leptothrix discophora</name>
    <dbReference type="NCBI Taxonomy" id="89"/>
    <lineage>
        <taxon>Bacteria</taxon>
        <taxon>Pseudomonadati</taxon>
        <taxon>Pseudomonadota</taxon>
        <taxon>Betaproteobacteria</taxon>
        <taxon>Burkholderiales</taxon>
        <taxon>Sphaerotilaceae</taxon>
        <taxon>Leptothrix</taxon>
    </lineage>
</organism>
<keyword evidence="6" id="KW-0540">Nuclease</keyword>
<dbReference type="GO" id="GO:0004519">
    <property type="term" value="F:endonuclease activity"/>
    <property type="evidence" value="ECO:0007669"/>
    <property type="project" value="UniProtKB-KW"/>
</dbReference>
<evidence type="ECO:0000259" key="5">
    <source>
        <dbReference type="Pfam" id="PF01420"/>
    </source>
</evidence>
<sequence length="511" mass="56094">MALPPDWCFSTLEEVSRSVGGGTPSKSDPTFWVNGTVPWVSPKDMKTFSVTSSEDALTVKALDRLTLIPAESLLVVVRSGILSRTLPVAINKVPVTINQDMRAFVPGAGILSKYLAWQLMAKEREILSNCSKDGTTVASIEGPSLARFSLSIAPAAEQARIVAKLDELLSDLDAGVAELKAAQKKLAQYRQSLLKAAVDGALTAEWRAQHPPTETGAQLLARILTERRARWEAKQLAKFKEQGKVPPKEWRKKYTEPVRPDNTDLPELPQGWVWAIAEQLCEFITKGTTPPKELDDGRLAEVPFLRVTNLTDTGELNFSDRVYVAGETHRGFLARSMVYPGDVLMNIVGPPLGQVSLVPNDYPEWNINQAIAIFRAVPGLSISFLRSWLLSPTAVQWLKARAKTTAGQANLTLELCRSLPIPLPPSNEQIEITNLIDIVLRAASDQVDVVEKSLKQSSAQRQNILRAAFVGQLVPQDPNDEPASVLLERIRVQRAGQGAASSGRRRRAEKP</sequence>
<dbReference type="Pfam" id="PF01420">
    <property type="entry name" value="Methylase_S"/>
    <property type="match status" value="2"/>
</dbReference>
<gene>
    <name evidence="6" type="ORF">Q8X39_20325</name>
</gene>
<feature type="domain" description="Type I restriction modification DNA specificity" evidence="5">
    <location>
        <begin position="5"/>
        <end position="172"/>
    </location>
</feature>
<evidence type="ECO:0000313" key="6">
    <source>
        <dbReference type="EMBL" id="MDP4302988.1"/>
    </source>
</evidence>
<dbReference type="InterPro" id="IPR051212">
    <property type="entry name" value="Type-I_RE_S_subunit"/>
</dbReference>
<reference evidence="6 7" key="1">
    <citation type="submission" date="2023-08" db="EMBL/GenBank/DDBJ databases">
        <authorList>
            <person name="Roldan D.M."/>
            <person name="Menes R.J."/>
        </authorList>
    </citation>
    <scope>NUCLEOTIDE SEQUENCE [LARGE SCALE GENOMIC DNA]</scope>
    <source>
        <strain evidence="6 7">CCM 2812</strain>
    </source>
</reference>
<evidence type="ECO:0000256" key="1">
    <source>
        <dbReference type="ARBA" id="ARBA00010923"/>
    </source>
</evidence>
<dbReference type="GO" id="GO:0016787">
    <property type="term" value="F:hydrolase activity"/>
    <property type="evidence" value="ECO:0007669"/>
    <property type="project" value="UniProtKB-KW"/>
</dbReference>
<keyword evidence="4" id="KW-0175">Coiled coil</keyword>
<protein>
    <submittedName>
        <fullName evidence="6">Restriction endonuclease subunit S</fullName>
        <ecNumber evidence="6">3.1.21.-</ecNumber>
    </submittedName>
</protein>
<keyword evidence="6" id="KW-0378">Hydrolase</keyword>
<evidence type="ECO:0000313" key="7">
    <source>
        <dbReference type="Proteomes" id="UP001235760"/>
    </source>
</evidence>
<name>A0ABT9G9R6_LEPDI</name>
<dbReference type="InterPro" id="IPR000055">
    <property type="entry name" value="Restrct_endonuc_typeI_TRD"/>
</dbReference>
<dbReference type="Gene3D" id="3.90.220.20">
    <property type="entry name" value="DNA methylase specificity domains"/>
    <property type="match status" value="2"/>
</dbReference>
<dbReference type="PANTHER" id="PTHR43140:SF1">
    <property type="entry name" value="TYPE I RESTRICTION ENZYME ECOKI SPECIFICITY SUBUNIT"/>
    <property type="match status" value="1"/>
</dbReference>
<feature type="domain" description="Type I restriction modification DNA specificity" evidence="5">
    <location>
        <begin position="278"/>
        <end position="440"/>
    </location>
</feature>
<feature type="coiled-coil region" evidence="4">
    <location>
        <begin position="165"/>
        <end position="199"/>
    </location>
</feature>
<comment type="similarity">
    <text evidence="1">Belongs to the type-I restriction system S methylase family.</text>
</comment>
<dbReference type="CDD" id="cd17249">
    <property type="entry name" value="RMtype1_S_EcoR124I-TRD2-CR2_like"/>
    <property type="match status" value="1"/>
</dbReference>
<proteinExistence type="inferred from homology"/>
<evidence type="ECO:0000256" key="4">
    <source>
        <dbReference type="SAM" id="Coils"/>
    </source>
</evidence>
<dbReference type="SUPFAM" id="SSF116734">
    <property type="entry name" value="DNA methylase specificity domain"/>
    <property type="match status" value="2"/>
</dbReference>
<accession>A0ABT9G9R6</accession>
<dbReference type="EMBL" id="JAUZEE010000020">
    <property type="protein sequence ID" value="MDP4302988.1"/>
    <property type="molecule type" value="Genomic_DNA"/>
</dbReference>
<evidence type="ECO:0000256" key="2">
    <source>
        <dbReference type="ARBA" id="ARBA00022747"/>
    </source>
</evidence>
<dbReference type="InterPro" id="IPR044946">
    <property type="entry name" value="Restrct_endonuc_typeI_TRD_sf"/>
</dbReference>
<comment type="caution">
    <text evidence="6">The sequence shown here is derived from an EMBL/GenBank/DDBJ whole genome shotgun (WGS) entry which is preliminary data.</text>
</comment>
<dbReference type="EC" id="3.1.21.-" evidence="6"/>
<dbReference type="Proteomes" id="UP001235760">
    <property type="component" value="Unassembled WGS sequence"/>
</dbReference>